<proteinExistence type="predicted"/>
<keyword evidence="1" id="KW-1133">Transmembrane helix</keyword>
<feature type="transmembrane region" description="Helical" evidence="1">
    <location>
        <begin position="64"/>
        <end position="84"/>
    </location>
</feature>
<feature type="transmembrane region" description="Helical" evidence="1">
    <location>
        <begin position="35"/>
        <end position="58"/>
    </location>
</feature>
<evidence type="ECO:0000313" key="2">
    <source>
        <dbReference type="EMBL" id="PZR79518.1"/>
    </source>
</evidence>
<dbReference type="AlphaFoldDB" id="A0A2W6A263"/>
<feature type="transmembrane region" description="Helical" evidence="1">
    <location>
        <begin position="6"/>
        <end position="23"/>
    </location>
</feature>
<evidence type="ECO:0008006" key="4">
    <source>
        <dbReference type="Google" id="ProtNLM"/>
    </source>
</evidence>
<dbReference type="Proteomes" id="UP000248724">
    <property type="component" value="Unassembled WGS sequence"/>
</dbReference>
<comment type="caution">
    <text evidence="2">The sequence shown here is derived from an EMBL/GenBank/DDBJ whole genome shotgun (WGS) entry which is preliminary data.</text>
</comment>
<evidence type="ECO:0000313" key="3">
    <source>
        <dbReference type="Proteomes" id="UP000248724"/>
    </source>
</evidence>
<sequence>MHARLGVAVIVVAAVGTLFALWARARPSAIPTVRVFVQLCAVVAALEAVLGLVMVVTGNRPGQAIHYFYGAATVIPIPAAELLARRVRPESEMLYLLAGVAATALFGLRAVTTGSM</sequence>
<keyword evidence="1" id="KW-0472">Membrane</keyword>
<feature type="transmembrane region" description="Helical" evidence="1">
    <location>
        <begin position="93"/>
        <end position="111"/>
    </location>
</feature>
<keyword evidence="1" id="KW-0812">Transmembrane</keyword>
<reference evidence="2 3" key="1">
    <citation type="journal article" date="2017" name="Nature">
        <title>Atmospheric trace gases support primary production in Antarctic desert surface soil.</title>
        <authorList>
            <person name="Ji M."/>
            <person name="Greening C."/>
            <person name="Vanwonterghem I."/>
            <person name="Carere C.R."/>
            <person name="Bay S.K."/>
            <person name="Steen J.A."/>
            <person name="Montgomery K."/>
            <person name="Lines T."/>
            <person name="Beardall J."/>
            <person name="van Dorst J."/>
            <person name="Snape I."/>
            <person name="Stott M.B."/>
            <person name="Hugenholtz P."/>
            <person name="Ferrari B.C."/>
        </authorList>
    </citation>
    <scope>NUCLEOTIDE SEQUENCE [LARGE SCALE GENOMIC DNA]</scope>
    <source>
        <strain evidence="2">RRmetagenome_bin12</strain>
    </source>
</reference>
<evidence type="ECO:0000256" key="1">
    <source>
        <dbReference type="SAM" id="Phobius"/>
    </source>
</evidence>
<accession>A0A2W6A263</accession>
<dbReference type="EMBL" id="QHBU01000201">
    <property type="protein sequence ID" value="PZR79518.1"/>
    <property type="molecule type" value="Genomic_DNA"/>
</dbReference>
<name>A0A2W6A263_9BACT</name>
<organism evidence="2 3">
    <name type="scientific">Candidatus Aeolococcus gillhamiae</name>
    <dbReference type="NCBI Taxonomy" id="3127015"/>
    <lineage>
        <taxon>Bacteria</taxon>
        <taxon>Bacillati</taxon>
        <taxon>Candidatus Dormiibacterota</taxon>
        <taxon>Candidatus Dormibacteria</taxon>
        <taxon>Candidatus Aeolococcales</taxon>
        <taxon>Candidatus Aeolococcaceae</taxon>
        <taxon>Candidatus Aeolococcus</taxon>
    </lineage>
</organism>
<gene>
    <name evidence="2" type="ORF">DLM65_10580</name>
</gene>
<protein>
    <recommendedName>
        <fullName evidence="4">Integral membrane protein</fullName>
    </recommendedName>
</protein>